<evidence type="ECO:0000313" key="2">
    <source>
        <dbReference type="Proteomes" id="UP000187074"/>
    </source>
</evidence>
<comment type="caution">
    <text evidence="1">The sequence shown here is derived from an EMBL/GenBank/DDBJ whole genome shotgun (WGS) entry which is preliminary data.</text>
</comment>
<accession>A0A1R1ALR3</accession>
<reference evidence="1 2" key="1">
    <citation type="submission" date="2016-11" db="EMBL/GenBank/DDBJ databases">
        <title>Paenibacillus species isolates.</title>
        <authorList>
            <person name="Beno S.M."/>
        </authorList>
    </citation>
    <scope>NUCLEOTIDE SEQUENCE [LARGE SCALE GENOMIC DNA]</scope>
    <source>
        <strain evidence="1 2">FSL F4-0100</strain>
    </source>
</reference>
<sequence>MTIEQQVIEQLSNYRQKKARIMALSTYSVGAGITVSRLNEDDHLQELHRKLRGLTPYMYLSKHEQKLESVAHVYITGYPAGVKAQKQAVPVQVMDPEDTELLQELRRKIQKVIEARGYDIRNGIEAIIERLTELQDLQAEIDRIDFILSTLEEYKPYAATLMRWIYVEGMELQELTEKLEISESTVRRRIRAAEREYVNLAR</sequence>
<evidence type="ECO:0000313" key="1">
    <source>
        <dbReference type="EMBL" id="OME86515.1"/>
    </source>
</evidence>
<dbReference type="SUPFAM" id="SSF88659">
    <property type="entry name" value="Sigma3 and sigma4 domains of RNA polymerase sigma factors"/>
    <property type="match status" value="1"/>
</dbReference>
<dbReference type="InterPro" id="IPR036388">
    <property type="entry name" value="WH-like_DNA-bd_sf"/>
</dbReference>
<protein>
    <submittedName>
        <fullName evidence="1">RNA polymerase subunit sigma-24</fullName>
    </submittedName>
</protein>
<name>A0A1R1ALR3_PAELA</name>
<dbReference type="InterPro" id="IPR013324">
    <property type="entry name" value="RNA_pol_sigma_r3/r4-like"/>
</dbReference>
<dbReference type="Gene3D" id="1.10.10.10">
    <property type="entry name" value="Winged helix-like DNA-binding domain superfamily/Winged helix DNA-binding domain"/>
    <property type="match status" value="1"/>
</dbReference>
<dbReference type="EMBL" id="MRTF01000020">
    <property type="protein sequence ID" value="OME86515.1"/>
    <property type="molecule type" value="Genomic_DNA"/>
</dbReference>
<dbReference type="STRING" id="1401.BK123_32450"/>
<organism evidence="1 2">
    <name type="scientific">Paenibacillus lautus</name>
    <name type="common">Bacillus lautus</name>
    <dbReference type="NCBI Taxonomy" id="1401"/>
    <lineage>
        <taxon>Bacteria</taxon>
        <taxon>Bacillati</taxon>
        <taxon>Bacillota</taxon>
        <taxon>Bacilli</taxon>
        <taxon>Bacillales</taxon>
        <taxon>Paenibacillaceae</taxon>
        <taxon>Paenibacillus</taxon>
    </lineage>
</organism>
<dbReference type="RefSeq" id="WP_076326420.1">
    <property type="nucleotide sequence ID" value="NZ_MRTF01000020.1"/>
</dbReference>
<gene>
    <name evidence="1" type="ORF">BK123_32450</name>
</gene>
<dbReference type="AlphaFoldDB" id="A0A1R1ALR3"/>
<dbReference type="Proteomes" id="UP000187074">
    <property type="component" value="Unassembled WGS sequence"/>
</dbReference>
<dbReference type="OrthoDB" id="2655247at2"/>
<proteinExistence type="predicted"/>